<keyword evidence="3" id="KW-1185">Reference proteome</keyword>
<feature type="compositionally biased region" description="Basic residues" evidence="1">
    <location>
        <begin position="39"/>
        <end position="48"/>
    </location>
</feature>
<evidence type="ECO:0000313" key="2">
    <source>
        <dbReference type="EMBL" id="KAJ7604603.1"/>
    </source>
</evidence>
<evidence type="ECO:0000256" key="1">
    <source>
        <dbReference type="SAM" id="MobiDB-lite"/>
    </source>
</evidence>
<organism evidence="2 3">
    <name type="scientific">Mycena rosella</name>
    <name type="common">Pink bonnet</name>
    <name type="synonym">Agaricus rosellus</name>
    <dbReference type="NCBI Taxonomy" id="1033263"/>
    <lineage>
        <taxon>Eukaryota</taxon>
        <taxon>Fungi</taxon>
        <taxon>Dikarya</taxon>
        <taxon>Basidiomycota</taxon>
        <taxon>Agaricomycotina</taxon>
        <taxon>Agaricomycetes</taxon>
        <taxon>Agaricomycetidae</taxon>
        <taxon>Agaricales</taxon>
        <taxon>Marasmiineae</taxon>
        <taxon>Mycenaceae</taxon>
        <taxon>Mycena</taxon>
    </lineage>
</organism>
<gene>
    <name evidence="2" type="ORF">B0H17DRAFT_1222186</name>
</gene>
<sequence length="470" mass="51171">MTPTAAPPRSRVSSPAPPPPSRRSKDHPDAVRTRQGLHQAHRLRRRPRHVRAIVSPSSLPPYTLLALRPRPLRVRTDADTHPTHPTACRMRGRRACAVRGGHVQPPADLDPDLRSRSRSAELAARPRRCSVGEGAHLPLPSHPEAGAAKTIASARTSTACRARRDTRECAGRRARGWQCASRSAAFARASQPECGRRCGTFPFSYTLRSRPAVPAGAAKPCIASARACPYPHPTACRARREAHACAGFVRTRLAVCCSRTPICALEAPSLPLVRGAAVWVRVRALLLPSYARALEHRRCTDTLRPPHADGSRALGLVPVPPIRGASAALQGRAYRVRGLPLLSHAWCSRAAADPAGAAHTCVVSRLRLPCPDPDPSPSLYSASLPSCARVRLRARSTATPVPCTYAPAIHPFAAAASESEIHESMRARQEHEDEICRRRSTRTWRACKMRFTVHYRVEDRDRDGARAGGV</sequence>
<evidence type="ECO:0000313" key="3">
    <source>
        <dbReference type="Proteomes" id="UP001221757"/>
    </source>
</evidence>
<feature type="region of interest" description="Disordered" evidence="1">
    <location>
        <begin position="120"/>
        <end position="152"/>
    </location>
</feature>
<feature type="region of interest" description="Disordered" evidence="1">
    <location>
        <begin position="1"/>
        <end position="48"/>
    </location>
</feature>
<proteinExistence type="predicted"/>
<name>A0AAD7F6D9_MYCRO</name>
<dbReference type="AlphaFoldDB" id="A0AAD7F6D9"/>
<accession>A0AAD7F6D9</accession>
<protein>
    <submittedName>
        <fullName evidence="2">Uncharacterized protein</fullName>
    </submittedName>
</protein>
<comment type="caution">
    <text evidence="2">The sequence shown here is derived from an EMBL/GenBank/DDBJ whole genome shotgun (WGS) entry which is preliminary data.</text>
</comment>
<dbReference type="Proteomes" id="UP001221757">
    <property type="component" value="Unassembled WGS sequence"/>
</dbReference>
<reference evidence="2" key="1">
    <citation type="submission" date="2023-03" db="EMBL/GenBank/DDBJ databases">
        <title>Massive genome expansion in bonnet fungi (Mycena s.s.) driven by repeated elements and novel gene families across ecological guilds.</title>
        <authorList>
            <consortium name="Lawrence Berkeley National Laboratory"/>
            <person name="Harder C.B."/>
            <person name="Miyauchi S."/>
            <person name="Viragh M."/>
            <person name="Kuo A."/>
            <person name="Thoen E."/>
            <person name="Andreopoulos B."/>
            <person name="Lu D."/>
            <person name="Skrede I."/>
            <person name="Drula E."/>
            <person name="Henrissat B."/>
            <person name="Morin E."/>
            <person name="Kohler A."/>
            <person name="Barry K."/>
            <person name="LaButti K."/>
            <person name="Morin E."/>
            <person name="Salamov A."/>
            <person name="Lipzen A."/>
            <person name="Mereny Z."/>
            <person name="Hegedus B."/>
            <person name="Baldrian P."/>
            <person name="Stursova M."/>
            <person name="Weitz H."/>
            <person name="Taylor A."/>
            <person name="Grigoriev I.V."/>
            <person name="Nagy L.G."/>
            <person name="Martin F."/>
            <person name="Kauserud H."/>
        </authorList>
    </citation>
    <scope>NUCLEOTIDE SEQUENCE</scope>
    <source>
        <strain evidence="2">CBHHK067</strain>
    </source>
</reference>
<dbReference type="EMBL" id="JARKIE010001208">
    <property type="protein sequence ID" value="KAJ7604603.1"/>
    <property type="molecule type" value="Genomic_DNA"/>
</dbReference>